<comment type="similarity">
    <text evidence="2">Belongs to the bacterial sugar transferase family.</text>
</comment>
<comment type="subcellular location">
    <subcellularLocation>
        <location evidence="1">Membrane</location>
        <topology evidence="1">Multi-pass membrane protein</topology>
    </subcellularLocation>
</comment>
<dbReference type="NCBIfam" id="TIGR03025">
    <property type="entry name" value="EPS_sugtrans"/>
    <property type="match status" value="1"/>
</dbReference>
<evidence type="ECO:0000256" key="4">
    <source>
        <dbReference type="ARBA" id="ARBA00022692"/>
    </source>
</evidence>
<dbReference type="GO" id="GO:0016020">
    <property type="term" value="C:membrane"/>
    <property type="evidence" value="ECO:0007669"/>
    <property type="project" value="UniProtKB-SubCell"/>
</dbReference>
<feature type="transmembrane region" description="Helical" evidence="8">
    <location>
        <begin position="12"/>
        <end position="32"/>
    </location>
</feature>
<dbReference type="PANTHER" id="PTHR30576">
    <property type="entry name" value="COLANIC BIOSYNTHESIS UDP-GLUCOSE LIPID CARRIER TRANSFERASE"/>
    <property type="match status" value="1"/>
</dbReference>
<evidence type="ECO:0000256" key="3">
    <source>
        <dbReference type="ARBA" id="ARBA00022679"/>
    </source>
</evidence>
<reference evidence="10 11" key="1">
    <citation type="submission" date="2024-01" db="EMBL/GenBank/DDBJ databases">
        <title>Complete Genome Sequence of Alkalicoccus halolimnae BZ-SZ-XJ29T, a Moderately Halophilic Bacterium Isolated from a Salt Lake.</title>
        <authorList>
            <person name="Zhao B."/>
        </authorList>
    </citation>
    <scope>NUCLEOTIDE SEQUENCE [LARGE SCALE GENOMIC DNA]</scope>
    <source>
        <strain evidence="10 11">BZ-SZ-XJ29</strain>
    </source>
</reference>
<dbReference type="RefSeq" id="WP_147803813.1">
    <property type="nucleotide sequence ID" value="NZ_CP144914.1"/>
</dbReference>
<proteinExistence type="inferred from homology"/>
<organism evidence="10 11">
    <name type="scientific">Alkalicoccus halolimnae</name>
    <dbReference type="NCBI Taxonomy" id="1667239"/>
    <lineage>
        <taxon>Bacteria</taxon>
        <taxon>Bacillati</taxon>
        <taxon>Bacillota</taxon>
        <taxon>Bacilli</taxon>
        <taxon>Bacillales</taxon>
        <taxon>Bacillaceae</taxon>
        <taxon>Alkalicoccus</taxon>
    </lineage>
</organism>
<keyword evidence="3 10" id="KW-0808">Transferase</keyword>
<dbReference type="EMBL" id="CP144914">
    <property type="protein sequence ID" value="WWD79642.1"/>
    <property type="molecule type" value="Genomic_DNA"/>
</dbReference>
<gene>
    <name evidence="10" type="ORF">FTX54_014760</name>
</gene>
<dbReference type="Proteomes" id="UP000321816">
    <property type="component" value="Chromosome"/>
</dbReference>
<keyword evidence="11" id="KW-1185">Reference proteome</keyword>
<feature type="domain" description="Bacterial sugar transferase" evidence="9">
    <location>
        <begin position="252"/>
        <end position="433"/>
    </location>
</feature>
<evidence type="ECO:0000313" key="10">
    <source>
        <dbReference type="EMBL" id="WWD79642.1"/>
    </source>
</evidence>
<dbReference type="AlphaFoldDB" id="A0A5C7F4E7"/>
<dbReference type="GO" id="GO:0016780">
    <property type="term" value="F:phosphotransferase activity, for other substituted phosphate groups"/>
    <property type="evidence" value="ECO:0007669"/>
    <property type="project" value="TreeGrafter"/>
</dbReference>
<evidence type="ECO:0000256" key="1">
    <source>
        <dbReference type="ARBA" id="ARBA00004141"/>
    </source>
</evidence>
<evidence type="ECO:0000256" key="7">
    <source>
        <dbReference type="SAM" id="MobiDB-lite"/>
    </source>
</evidence>
<evidence type="ECO:0000259" key="9">
    <source>
        <dbReference type="Pfam" id="PF02397"/>
    </source>
</evidence>
<dbReference type="InterPro" id="IPR017475">
    <property type="entry name" value="EPS_sugar_tfrase"/>
</dbReference>
<sequence length="470" mass="54573">MYSMADTRKHKFLIILGDLLCILIAYISAFYIRYLDFPGRNWDAFISLLPWILLIGLFFISVYELYSLDRKHTLSDIVRKILVATALMTFFTMAASYLFREFAMPRSVVLIASVFTVFLMVIFKVLYLKVTRGSKIGKVLLIGDGESTSKLLYKIRHPMLKGTEVRHVSEHIPMEELHYYLDEVDFVVLATDISKEKKSQIIYYAMERNKVVYVIPELYELLLQKSTTSPMEDTLVMGVRPFLLTWDKVFLKRVFDFLSSLTLIILASPALIITAVMVKLEDPKADIIYSQERLGKNNRPFTIYKFRSMIQGAESTTGPILASSDDKRITKVGKLIRSTRLDELPQLFNVLKGDMSLVGPRPEREFFIKELTQKYYHYSYRNRVKPGITGYAQVMGKYTTDAEDKLRFDLYYIRNYSLWLDIIILLKTCLVVFDKSKSEGGWDDQSKKLELPEENKKDDPSRRKNSSLNF</sequence>
<evidence type="ECO:0000256" key="2">
    <source>
        <dbReference type="ARBA" id="ARBA00006464"/>
    </source>
</evidence>
<evidence type="ECO:0000313" key="11">
    <source>
        <dbReference type="Proteomes" id="UP000321816"/>
    </source>
</evidence>
<dbReference type="InterPro" id="IPR003362">
    <property type="entry name" value="Bact_transf"/>
</dbReference>
<evidence type="ECO:0000256" key="6">
    <source>
        <dbReference type="ARBA" id="ARBA00023136"/>
    </source>
</evidence>
<dbReference type="Pfam" id="PF02397">
    <property type="entry name" value="Bac_transf"/>
    <property type="match status" value="1"/>
</dbReference>
<protein>
    <submittedName>
        <fullName evidence="10">Sugar transferase</fullName>
        <ecNumber evidence="10">2.7.8.-</ecNumber>
    </submittedName>
</protein>
<keyword evidence="4 8" id="KW-0812">Transmembrane</keyword>
<feature type="transmembrane region" description="Helical" evidence="8">
    <location>
        <begin position="105"/>
        <end position="128"/>
    </location>
</feature>
<dbReference type="PANTHER" id="PTHR30576:SF0">
    <property type="entry name" value="UNDECAPRENYL-PHOSPHATE N-ACETYLGALACTOSAMINYL 1-PHOSPHATE TRANSFERASE-RELATED"/>
    <property type="match status" value="1"/>
</dbReference>
<feature type="transmembrane region" description="Helical" evidence="8">
    <location>
        <begin position="44"/>
        <end position="66"/>
    </location>
</feature>
<feature type="region of interest" description="Disordered" evidence="7">
    <location>
        <begin position="437"/>
        <end position="470"/>
    </location>
</feature>
<name>A0A5C7F4E7_9BACI</name>
<evidence type="ECO:0000256" key="8">
    <source>
        <dbReference type="SAM" id="Phobius"/>
    </source>
</evidence>
<keyword evidence="5 8" id="KW-1133">Transmembrane helix</keyword>
<evidence type="ECO:0000256" key="5">
    <source>
        <dbReference type="ARBA" id="ARBA00022989"/>
    </source>
</evidence>
<dbReference type="KEGG" id="ahal:FTX54_014760"/>
<accession>A0A5C7F4E7</accession>
<keyword evidence="6 8" id="KW-0472">Membrane</keyword>
<dbReference type="OrthoDB" id="9808602at2"/>
<feature type="transmembrane region" description="Helical" evidence="8">
    <location>
        <begin position="257"/>
        <end position="278"/>
    </location>
</feature>
<feature type="transmembrane region" description="Helical" evidence="8">
    <location>
        <begin position="78"/>
        <end position="99"/>
    </location>
</feature>
<dbReference type="EC" id="2.7.8.-" evidence="10"/>
<feature type="compositionally biased region" description="Basic and acidic residues" evidence="7">
    <location>
        <begin position="437"/>
        <end position="462"/>
    </location>
</feature>